<dbReference type="Proteomes" id="UP000295433">
    <property type="component" value="Unassembled WGS sequence"/>
</dbReference>
<sequence>MLPLLPPLGGRNHKELISFIKINKVGDSGYPYHRVVSKTTPTRLNRKSIGHIFMQPPRSFRALQDRHFMLPLSTRPTQGDSIAVALRALASG</sequence>
<keyword evidence="2" id="KW-1185">Reference proteome</keyword>
<proteinExistence type="predicted"/>
<dbReference type="AlphaFoldDB" id="A0A4R3VP08"/>
<organism evidence="1 2">
    <name type="scientific">Samsonia erythrinae</name>
    <dbReference type="NCBI Taxonomy" id="160434"/>
    <lineage>
        <taxon>Bacteria</taxon>
        <taxon>Pseudomonadati</taxon>
        <taxon>Pseudomonadota</taxon>
        <taxon>Gammaproteobacteria</taxon>
        <taxon>Enterobacterales</taxon>
        <taxon>Pectobacteriaceae</taxon>
        <taxon>Samsonia</taxon>
    </lineage>
</organism>
<comment type="caution">
    <text evidence="1">The sequence shown here is derived from an EMBL/GenBank/DDBJ whole genome shotgun (WGS) entry which is preliminary data.</text>
</comment>
<protein>
    <submittedName>
        <fullName evidence="1">Uncharacterized protein</fullName>
    </submittedName>
</protein>
<name>A0A4R3VP08_9GAMM</name>
<reference evidence="1 2" key="1">
    <citation type="submission" date="2019-03" db="EMBL/GenBank/DDBJ databases">
        <title>Genomic Encyclopedia of Type Strains, Phase IV (KMG-IV): sequencing the most valuable type-strain genomes for metagenomic binning, comparative biology and taxonomic classification.</title>
        <authorList>
            <person name="Goeker M."/>
        </authorList>
    </citation>
    <scope>NUCLEOTIDE SEQUENCE [LARGE SCALE GENOMIC DNA]</scope>
    <source>
        <strain evidence="1 2">DSM 16730</strain>
    </source>
</reference>
<dbReference type="EMBL" id="SMBY01000005">
    <property type="protein sequence ID" value="TCV05909.1"/>
    <property type="molecule type" value="Genomic_DNA"/>
</dbReference>
<accession>A0A4R3VP08</accession>
<evidence type="ECO:0000313" key="2">
    <source>
        <dbReference type="Proteomes" id="UP000295433"/>
    </source>
</evidence>
<gene>
    <name evidence="1" type="ORF">EDC54_105179</name>
</gene>
<evidence type="ECO:0000313" key="1">
    <source>
        <dbReference type="EMBL" id="TCV05909.1"/>
    </source>
</evidence>